<dbReference type="STRING" id="52838.A0A4S8IPJ7"/>
<gene>
    <name evidence="2" type="ORF">C4D60_Mb06t20770</name>
</gene>
<dbReference type="PANTHER" id="PTHR43794:SF11">
    <property type="entry name" value="AMIDOHYDROLASE-RELATED DOMAIN-CONTAINING PROTEIN"/>
    <property type="match status" value="1"/>
</dbReference>
<dbReference type="InterPro" id="IPR050287">
    <property type="entry name" value="MTA/SAH_deaminase"/>
</dbReference>
<organism evidence="2 3">
    <name type="scientific">Musa balbisiana</name>
    <name type="common">Banana</name>
    <dbReference type="NCBI Taxonomy" id="52838"/>
    <lineage>
        <taxon>Eukaryota</taxon>
        <taxon>Viridiplantae</taxon>
        <taxon>Streptophyta</taxon>
        <taxon>Embryophyta</taxon>
        <taxon>Tracheophyta</taxon>
        <taxon>Spermatophyta</taxon>
        <taxon>Magnoliopsida</taxon>
        <taxon>Liliopsida</taxon>
        <taxon>Zingiberales</taxon>
        <taxon>Musaceae</taxon>
        <taxon>Musa</taxon>
    </lineage>
</organism>
<accession>A0A4S8IPJ7</accession>
<protein>
    <recommendedName>
        <fullName evidence="4">Amidohydrolase-related domain-containing protein</fullName>
    </recommendedName>
</protein>
<keyword evidence="3" id="KW-1185">Reference proteome</keyword>
<keyword evidence="1" id="KW-0378">Hydrolase</keyword>
<sequence length="75" mass="8533">MGANDHPSSLLSISSLVYCMRTENIDSVMCNGQWIMKDHKILNVNEEEVTSLAMQASDDLLRRAGIYLPKRMNYL</sequence>
<dbReference type="Proteomes" id="UP000317650">
    <property type="component" value="Chromosome 6"/>
</dbReference>
<evidence type="ECO:0008006" key="4">
    <source>
        <dbReference type="Google" id="ProtNLM"/>
    </source>
</evidence>
<dbReference type="InterPro" id="IPR011059">
    <property type="entry name" value="Metal-dep_hydrolase_composite"/>
</dbReference>
<dbReference type="Gene3D" id="2.30.40.10">
    <property type="entry name" value="Urease, subunit C, domain 1"/>
    <property type="match status" value="1"/>
</dbReference>
<evidence type="ECO:0000313" key="3">
    <source>
        <dbReference type="Proteomes" id="UP000317650"/>
    </source>
</evidence>
<dbReference type="GO" id="GO:0016810">
    <property type="term" value="F:hydrolase activity, acting on carbon-nitrogen (but not peptide) bonds"/>
    <property type="evidence" value="ECO:0007669"/>
    <property type="project" value="InterPro"/>
</dbReference>
<dbReference type="AlphaFoldDB" id="A0A4S8IPJ7"/>
<dbReference type="PANTHER" id="PTHR43794">
    <property type="entry name" value="AMINOHYDROLASE SSNA-RELATED"/>
    <property type="match status" value="1"/>
</dbReference>
<evidence type="ECO:0000256" key="1">
    <source>
        <dbReference type="ARBA" id="ARBA00022801"/>
    </source>
</evidence>
<dbReference type="EMBL" id="PYDT01000009">
    <property type="protein sequence ID" value="THU50490.1"/>
    <property type="molecule type" value="Genomic_DNA"/>
</dbReference>
<name>A0A4S8IPJ7_MUSBA</name>
<evidence type="ECO:0000313" key="2">
    <source>
        <dbReference type="EMBL" id="THU50490.1"/>
    </source>
</evidence>
<dbReference type="SUPFAM" id="SSF51338">
    <property type="entry name" value="Composite domain of metallo-dependent hydrolases"/>
    <property type="match status" value="1"/>
</dbReference>
<comment type="caution">
    <text evidence="2">The sequence shown here is derived from an EMBL/GenBank/DDBJ whole genome shotgun (WGS) entry which is preliminary data.</text>
</comment>
<proteinExistence type="predicted"/>
<reference evidence="2 3" key="1">
    <citation type="journal article" date="2019" name="Nat. Plants">
        <title>Genome sequencing of Musa balbisiana reveals subgenome evolution and function divergence in polyploid bananas.</title>
        <authorList>
            <person name="Yao X."/>
        </authorList>
    </citation>
    <scope>NUCLEOTIDE SEQUENCE [LARGE SCALE GENOMIC DNA]</scope>
    <source>
        <strain evidence="3">cv. DH-PKW</strain>
        <tissue evidence="2">Leaves</tissue>
    </source>
</reference>